<dbReference type="EMBL" id="MHWE01000006">
    <property type="protein sequence ID" value="OHB04448.1"/>
    <property type="molecule type" value="Genomic_DNA"/>
</dbReference>
<dbReference type="AlphaFoldDB" id="A0A1G2U4K8"/>
<comment type="caution">
    <text evidence="2">The sequence shown here is derived from an EMBL/GenBank/DDBJ whole genome shotgun (WGS) entry which is preliminary data.</text>
</comment>
<dbReference type="Proteomes" id="UP000176800">
    <property type="component" value="Unassembled WGS sequence"/>
</dbReference>
<organism evidence="2 3">
    <name type="scientific">Candidatus Zambryskibacteria bacterium RIFCSPLOWO2_01_FULL_45_21</name>
    <dbReference type="NCBI Taxonomy" id="1802761"/>
    <lineage>
        <taxon>Bacteria</taxon>
        <taxon>Candidatus Zambryskiibacteriota</taxon>
    </lineage>
</organism>
<evidence type="ECO:0000313" key="2">
    <source>
        <dbReference type="EMBL" id="OHB04448.1"/>
    </source>
</evidence>
<sequence length="158" mass="17886">MEVIEQSFQMCNVGVLVRSLITIILKRILRTFLGVGYLFGGKTIRILSHIWFKQLEWAALTSALFLLGMRTEKYGVSGLFYFFGVLSLILIIISTSHSFNKITDGLSLDLECFNKKHERLSLGKYSYGTHFGLVAVIIIFLLSIGNIFIIFFAMSAFL</sequence>
<evidence type="ECO:0000313" key="3">
    <source>
        <dbReference type="Proteomes" id="UP000176800"/>
    </source>
</evidence>
<keyword evidence="1" id="KW-0812">Transmembrane</keyword>
<reference evidence="2 3" key="1">
    <citation type="journal article" date="2016" name="Nat. Commun.">
        <title>Thousands of microbial genomes shed light on interconnected biogeochemical processes in an aquifer system.</title>
        <authorList>
            <person name="Anantharaman K."/>
            <person name="Brown C.T."/>
            <person name="Hug L.A."/>
            <person name="Sharon I."/>
            <person name="Castelle C.J."/>
            <person name="Probst A.J."/>
            <person name="Thomas B.C."/>
            <person name="Singh A."/>
            <person name="Wilkins M.J."/>
            <person name="Karaoz U."/>
            <person name="Brodie E.L."/>
            <person name="Williams K.H."/>
            <person name="Hubbard S.S."/>
            <person name="Banfield J.F."/>
        </authorList>
    </citation>
    <scope>NUCLEOTIDE SEQUENCE [LARGE SCALE GENOMIC DNA]</scope>
</reference>
<feature type="transmembrane region" description="Helical" evidence="1">
    <location>
        <begin position="131"/>
        <end position="157"/>
    </location>
</feature>
<proteinExistence type="predicted"/>
<evidence type="ECO:0000256" key="1">
    <source>
        <dbReference type="SAM" id="Phobius"/>
    </source>
</evidence>
<gene>
    <name evidence="2" type="ORF">A3B14_03365</name>
</gene>
<feature type="transmembrane region" description="Helical" evidence="1">
    <location>
        <begin position="79"/>
        <end position="99"/>
    </location>
</feature>
<protein>
    <submittedName>
        <fullName evidence="2">Uncharacterized protein</fullName>
    </submittedName>
</protein>
<name>A0A1G2U4K8_9BACT</name>
<keyword evidence="1" id="KW-0472">Membrane</keyword>
<keyword evidence="1" id="KW-1133">Transmembrane helix</keyword>
<accession>A0A1G2U4K8</accession>